<gene>
    <name evidence="1" type="ORF">QAD02_009571</name>
</gene>
<comment type="caution">
    <text evidence="1">The sequence shown here is derived from an EMBL/GenBank/DDBJ whole genome shotgun (WGS) entry which is preliminary data.</text>
</comment>
<organism evidence="1 2">
    <name type="scientific">Eretmocerus hayati</name>
    <dbReference type="NCBI Taxonomy" id="131215"/>
    <lineage>
        <taxon>Eukaryota</taxon>
        <taxon>Metazoa</taxon>
        <taxon>Ecdysozoa</taxon>
        <taxon>Arthropoda</taxon>
        <taxon>Hexapoda</taxon>
        <taxon>Insecta</taxon>
        <taxon>Pterygota</taxon>
        <taxon>Neoptera</taxon>
        <taxon>Endopterygota</taxon>
        <taxon>Hymenoptera</taxon>
        <taxon>Apocrita</taxon>
        <taxon>Proctotrupomorpha</taxon>
        <taxon>Chalcidoidea</taxon>
        <taxon>Aphelinidae</taxon>
        <taxon>Aphelininae</taxon>
        <taxon>Eretmocerus</taxon>
    </lineage>
</organism>
<sequence>MEQRLEATEALDMIASSPKNSKRRNVSGKTQEGGVYTEYGSDADGEKGYARKTFSNGDQGYKNYDTFHKKRGDSYGFEEHEAFGDGQGKHKDATKAASNKHAKHKDHVVAGSSAESYYAGEDSSGGGAEYYSGEGGSGEASGYSEGDSYSESGGDGSAEGYSSGESYSGEDSSDY</sequence>
<evidence type="ECO:0000313" key="2">
    <source>
        <dbReference type="Proteomes" id="UP001239111"/>
    </source>
</evidence>
<proteinExistence type="predicted"/>
<dbReference type="EMBL" id="CM056744">
    <property type="protein sequence ID" value="KAJ8667908.1"/>
    <property type="molecule type" value="Genomic_DNA"/>
</dbReference>
<reference evidence="1" key="1">
    <citation type="submission" date="2023-04" db="EMBL/GenBank/DDBJ databases">
        <title>A chromosome-level genome assembly of the parasitoid wasp Eretmocerus hayati.</title>
        <authorList>
            <person name="Zhong Y."/>
            <person name="Liu S."/>
            <person name="Liu Y."/>
        </authorList>
    </citation>
    <scope>NUCLEOTIDE SEQUENCE</scope>
    <source>
        <strain evidence="1">ZJU_SS_LIU_2023</strain>
    </source>
</reference>
<protein>
    <submittedName>
        <fullName evidence="1">Uncharacterized protein</fullName>
    </submittedName>
</protein>
<name>A0ACC2NAZ3_9HYME</name>
<keyword evidence="2" id="KW-1185">Reference proteome</keyword>
<evidence type="ECO:0000313" key="1">
    <source>
        <dbReference type="EMBL" id="KAJ8667908.1"/>
    </source>
</evidence>
<dbReference type="Proteomes" id="UP001239111">
    <property type="component" value="Chromosome 4"/>
</dbReference>
<accession>A0ACC2NAZ3</accession>